<feature type="compositionally biased region" description="Basic residues" evidence="1">
    <location>
        <begin position="523"/>
        <end position="532"/>
    </location>
</feature>
<dbReference type="AlphaFoldDB" id="A0A8J2WQX0"/>
<feature type="region of interest" description="Disordered" evidence="1">
    <location>
        <begin position="129"/>
        <end position="201"/>
    </location>
</feature>
<name>A0A8J2WQX0_9STRA</name>
<feature type="region of interest" description="Disordered" evidence="1">
    <location>
        <begin position="1"/>
        <end position="32"/>
    </location>
</feature>
<comment type="caution">
    <text evidence="2">The sequence shown here is derived from an EMBL/GenBank/DDBJ whole genome shotgun (WGS) entry which is preliminary data.</text>
</comment>
<organism evidence="2 3">
    <name type="scientific">Pelagomonas calceolata</name>
    <dbReference type="NCBI Taxonomy" id="35677"/>
    <lineage>
        <taxon>Eukaryota</taxon>
        <taxon>Sar</taxon>
        <taxon>Stramenopiles</taxon>
        <taxon>Ochrophyta</taxon>
        <taxon>Pelagophyceae</taxon>
        <taxon>Pelagomonadales</taxon>
        <taxon>Pelagomonadaceae</taxon>
        <taxon>Pelagomonas</taxon>
    </lineage>
</organism>
<proteinExistence type="predicted"/>
<keyword evidence="3" id="KW-1185">Reference proteome</keyword>
<reference evidence="2" key="1">
    <citation type="submission" date="2021-11" db="EMBL/GenBank/DDBJ databases">
        <authorList>
            <consortium name="Genoscope - CEA"/>
            <person name="William W."/>
        </authorList>
    </citation>
    <scope>NUCLEOTIDE SEQUENCE</scope>
</reference>
<dbReference type="Proteomes" id="UP000789595">
    <property type="component" value="Unassembled WGS sequence"/>
</dbReference>
<dbReference type="EMBL" id="CAKKNE010000005">
    <property type="protein sequence ID" value="CAH0376985.1"/>
    <property type="molecule type" value="Genomic_DNA"/>
</dbReference>
<feature type="region of interest" description="Disordered" evidence="1">
    <location>
        <begin position="500"/>
        <end position="536"/>
    </location>
</feature>
<protein>
    <submittedName>
        <fullName evidence="2">Uncharacterized protein</fullName>
    </submittedName>
</protein>
<dbReference type="SUPFAM" id="SSF52047">
    <property type="entry name" value="RNI-like"/>
    <property type="match status" value="1"/>
</dbReference>
<feature type="region of interest" description="Disordered" evidence="1">
    <location>
        <begin position="226"/>
        <end position="266"/>
    </location>
</feature>
<accession>A0A8J2WQX0</accession>
<evidence type="ECO:0000256" key="1">
    <source>
        <dbReference type="SAM" id="MobiDB-lite"/>
    </source>
</evidence>
<evidence type="ECO:0000313" key="2">
    <source>
        <dbReference type="EMBL" id="CAH0376985.1"/>
    </source>
</evidence>
<dbReference type="Gene3D" id="3.80.10.10">
    <property type="entry name" value="Ribonuclease Inhibitor"/>
    <property type="match status" value="1"/>
</dbReference>
<feature type="compositionally biased region" description="Low complexity" evidence="1">
    <location>
        <begin position="176"/>
        <end position="191"/>
    </location>
</feature>
<feature type="region of interest" description="Disordered" evidence="1">
    <location>
        <begin position="579"/>
        <end position="610"/>
    </location>
</feature>
<dbReference type="InterPro" id="IPR032675">
    <property type="entry name" value="LRR_dom_sf"/>
</dbReference>
<gene>
    <name evidence="2" type="ORF">PECAL_5P15650</name>
</gene>
<sequence>MPTTRPRWSIEGTQWPAPQNTVREPRELLSNDEREAMRKTIEDADRAAESALSTTQRLHQRLQGLEDQGFVPAAPEYRSSERNQAEVAILSRGDRLSAAQLRNETQKVLDVWSADDAEHWRVTHVYGKGRASRLRRKKAGERQELAETRRLERPDEEGSFSTKKSRASRGSRDSRSGLTTRQTGTTSVTSGPRIASAAELGVERPPELRALRPAFYRRTLGGDLTLTEEGDEASTAPPSPIKPEVSTITEGKETETRASLSSFQSEASSTTSKWKSRFRMAAKKAAALESVDSDAPPPINTLALAVAAARKAALKPQRRDLQLLRDASNILRRFQTSSVIDIEHALLDAARSVDEKRAGTDEALDKADDLQDSCAAVRDALLLNEEPPARLPAEDVNDALGMATRLSSNFGPLCDAVLQHISETQQTMMEGEETASTIQTGEAWSKKAAAVSDATNELLDACTSFAKYMRDAELNAPFQASAAVIMLAVRWRRRARRRAAARRAAAPAPAPAPAPAEEARAPPPRRRRKKNRAYADAAARWRGSIADIADQRRDEAEELRRTALLAAQQDDAELAALMEEDQDEEAPAPAPAAPAPLKRERSTRSTTTPRYVKKEMSEKELSLKDHIGGVAARRIDALYDRLGDVTAKLPVVLDDMTEDATVVSSSTTATTKVKNQPKRVRLSVLEDLAAVAGINVPGQLRLEELSVRCHEHRASEESVRHGNQKKKLEDIQHLGGTCVPRQIWTSHVLELAEDAYAMDSLLDALEKAATMGSKRRRRRLGLSSNKGESKILLEQRRYWGRHASEGPSSPGRLKRRAAARTAKLLSGVDLSLADRNLVAAAASHVEEEDDFWEPEPMPALLRDKYIKRPHPFEGLNLNYLGEHVDADALAVLRGLLKLESLEIHGTGRENRGFQRFYHLAGHPTLRKLDLGYALLTDADLTFLPSLPELTYLGIHSNLPKSMIEDVTKRCPKLINLPRY</sequence>
<feature type="compositionally biased region" description="Basic and acidic residues" evidence="1">
    <location>
        <begin position="140"/>
        <end position="153"/>
    </location>
</feature>
<feature type="compositionally biased region" description="Basic residues" evidence="1">
    <location>
        <begin position="130"/>
        <end position="139"/>
    </location>
</feature>
<evidence type="ECO:0000313" key="3">
    <source>
        <dbReference type="Proteomes" id="UP000789595"/>
    </source>
</evidence>
<feature type="compositionally biased region" description="Basic and acidic residues" evidence="1">
    <location>
        <begin position="23"/>
        <end position="32"/>
    </location>
</feature>